<accession>A0A2H3E7V2</accession>
<dbReference type="OMA" id="LIFECAV"/>
<keyword evidence="4" id="KW-1185">Reference proteome</keyword>
<dbReference type="EMBL" id="KZ293647">
    <property type="protein sequence ID" value="PBK99218.1"/>
    <property type="molecule type" value="Genomic_DNA"/>
</dbReference>
<evidence type="ECO:0000313" key="4">
    <source>
        <dbReference type="Proteomes" id="UP000217790"/>
    </source>
</evidence>
<sequence length="130" mass="15120">MPIPCNTFSQQYRWTSNVLAAPEEIEYRREISNARVEVSRYEHELMRLAQIMSKLDAERAAMETFIQQKESFLSPIRSMPTEILELIFECAVDLDVACTMSTFREALSVHRISLVCSRWRDIATSMPGLW</sequence>
<dbReference type="InterPro" id="IPR001810">
    <property type="entry name" value="F-box_dom"/>
</dbReference>
<organism evidence="3 4">
    <name type="scientific">Armillaria gallica</name>
    <name type="common">Bulbous honey fungus</name>
    <name type="synonym">Armillaria bulbosa</name>
    <dbReference type="NCBI Taxonomy" id="47427"/>
    <lineage>
        <taxon>Eukaryota</taxon>
        <taxon>Fungi</taxon>
        <taxon>Dikarya</taxon>
        <taxon>Basidiomycota</taxon>
        <taxon>Agaricomycotina</taxon>
        <taxon>Agaricomycetes</taxon>
        <taxon>Agaricomycetidae</taxon>
        <taxon>Agaricales</taxon>
        <taxon>Marasmiineae</taxon>
        <taxon>Physalacriaceae</taxon>
        <taxon>Armillaria</taxon>
    </lineage>
</organism>
<reference evidence="4" key="1">
    <citation type="journal article" date="2017" name="Nat. Ecol. Evol.">
        <title>Genome expansion and lineage-specific genetic innovations in the forest pathogenic fungi Armillaria.</title>
        <authorList>
            <person name="Sipos G."/>
            <person name="Prasanna A.N."/>
            <person name="Walter M.C."/>
            <person name="O'Connor E."/>
            <person name="Balint B."/>
            <person name="Krizsan K."/>
            <person name="Kiss B."/>
            <person name="Hess J."/>
            <person name="Varga T."/>
            <person name="Slot J."/>
            <person name="Riley R."/>
            <person name="Boka B."/>
            <person name="Rigling D."/>
            <person name="Barry K."/>
            <person name="Lee J."/>
            <person name="Mihaltcheva S."/>
            <person name="LaButti K."/>
            <person name="Lipzen A."/>
            <person name="Waldron R."/>
            <person name="Moloney N.M."/>
            <person name="Sperisen C."/>
            <person name="Kredics L."/>
            <person name="Vagvoelgyi C."/>
            <person name="Patrignani A."/>
            <person name="Fitzpatrick D."/>
            <person name="Nagy I."/>
            <person name="Doyle S."/>
            <person name="Anderson J.B."/>
            <person name="Grigoriev I.V."/>
            <person name="Gueldener U."/>
            <person name="Muensterkoetter M."/>
            <person name="Nagy L.G."/>
        </authorList>
    </citation>
    <scope>NUCLEOTIDE SEQUENCE [LARGE SCALE GENOMIC DNA]</scope>
    <source>
        <strain evidence="4">Ar21-2</strain>
    </source>
</reference>
<dbReference type="Pfam" id="PF12937">
    <property type="entry name" value="F-box-like"/>
    <property type="match status" value="1"/>
</dbReference>
<dbReference type="Gene3D" id="1.20.1280.50">
    <property type="match status" value="1"/>
</dbReference>
<name>A0A2H3E7V2_ARMGA</name>
<evidence type="ECO:0000256" key="1">
    <source>
        <dbReference type="SAM" id="Coils"/>
    </source>
</evidence>
<evidence type="ECO:0000259" key="2">
    <source>
        <dbReference type="Pfam" id="PF12937"/>
    </source>
</evidence>
<proteinExistence type="predicted"/>
<evidence type="ECO:0000313" key="3">
    <source>
        <dbReference type="EMBL" id="PBK99218.1"/>
    </source>
</evidence>
<feature type="domain" description="F-box" evidence="2">
    <location>
        <begin position="77"/>
        <end position="130"/>
    </location>
</feature>
<keyword evidence="1" id="KW-0175">Coiled coil</keyword>
<gene>
    <name evidence="3" type="ORF">ARMGADRAFT_918423</name>
</gene>
<dbReference type="AlphaFoldDB" id="A0A2H3E7V2"/>
<dbReference type="Proteomes" id="UP000217790">
    <property type="component" value="Unassembled WGS sequence"/>
</dbReference>
<feature type="coiled-coil region" evidence="1">
    <location>
        <begin position="24"/>
        <end position="58"/>
    </location>
</feature>
<protein>
    <recommendedName>
        <fullName evidence="2">F-box domain-containing protein</fullName>
    </recommendedName>
</protein>
<dbReference type="InParanoid" id="A0A2H3E7V2"/>
<feature type="non-terminal residue" evidence="3">
    <location>
        <position position="130"/>
    </location>
</feature>
<dbReference type="OrthoDB" id="3365698at2759"/>